<evidence type="ECO:0000313" key="3">
    <source>
        <dbReference type="EMBL" id="KZP14523.1"/>
    </source>
</evidence>
<dbReference type="Gene3D" id="3.30.710.10">
    <property type="entry name" value="Potassium Channel Kv1.1, Chain A"/>
    <property type="match status" value="1"/>
</dbReference>
<gene>
    <name evidence="3" type="ORF">FIBSPDRAFT_751708</name>
</gene>
<dbReference type="InterPro" id="IPR000210">
    <property type="entry name" value="BTB/POZ_dom"/>
</dbReference>
<evidence type="ECO:0000259" key="2">
    <source>
        <dbReference type="PROSITE" id="PS50097"/>
    </source>
</evidence>
<reference evidence="3 4" key="1">
    <citation type="journal article" date="2016" name="Mol. Biol. Evol.">
        <title>Comparative Genomics of Early-Diverging Mushroom-Forming Fungi Provides Insights into the Origins of Lignocellulose Decay Capabilities.</title>
        <authorList>
            <person name="Nagy L.G."/>
            <person name="Riley R."/>
            <person name="Tritt A."/>
            <person name="Adam C."/>
            <person name="Daum C."/>
            <person name="Floudas D."/>
            <person name="Sun H."/>
            <person name="Yadav J.S."/>
            <person name="Pangilinan J."/>
            <person name="Larsson K.H."/>
            <person name="Matsuura K."/>
            <person name="Barry K."/>
            <person name="Labutti K."/>
            <person name="Kuo R."/>
            <person name="Ohm R.A."/>
            <person name="Bhattacharya S.S."/>
            <person name="Shirouzu T."/>
            <person name="Yoshinaga Y."/>
            <person name="Martin F.M."/>
            <person name="Grigoriev I.V."/>
            <person name="Hibbett D.S."/>
        </authorList>
    </citation>
    <scope>NUCLEOTIDE SEQUENCE [LARGE SCALE GENOMIC DNA]</scope>
    <source>
        <strain evidence="3 4">CBS 109695</strain>
    </source>
</reference>
<evidence type="ECO:0000256" key="1">
    <source>
        <dbReference type="SAM" id="MobiDB-lite"/>
    </source>
</evidence>
<dbReference type="OrthoDB" id="3027208at2759"/>
<feature type="region of interest" description="Disordered" evidence="1">
    <location>
        <begin position="1"/>
        <end position="30"/>
    </location>
</feature>
<evidence type="ECO:0000313" key="4">
    <source>
        <dbReference type="Proteomes" id="UP000076532"/>
    </source>
</evidence>
<dbReference type="STRING" id="436010.A0A166DBA6"/>
<dbReference type="EMBL" id="KV417616">
    <property type="protein sequence ID" value="KZP14523.1"/>
    <property type="molecule type" value="Genomic_DNA"/>
</dbReference>
<accession>A0A166DBA6</accession>
<sequence length="338" mass="38152">MSDIDNSRSPSKRKRGDDLPSQPAVPANPVRSDIWYEDGNIILQAGGTQFKVYQGTLADNSTVFKKIFSFPQPLSKDTQMVEGCPVVDLSESAQEVRCMLEAIYQRKYASFGEAVPWPVIPAFFLLGRKYDIKQLRTDAQRRIFSECPATLQDWERRHTGWTAFQSPQSLFEIVIFTRKSGLLSVLPILLYGRCMSYTASEIIEGQKLDDGTVVSLPIQDQLACLAGYIAIIEAQAETTHRWIHHPENFFPGTCQCAGQRKKSFYQQLVPVPTLLALGTWNDVESIPGFAFCDTCIEIAHTAHKAGRVEFWARLPRIFGLPPWDELVRERVLMYVLGA</sequence>
<dbReference type="Proteomes" id="UP000076532">
    <property type="component" value="Unassembled WGS sequence"/>
</dbReference>
<feature type="domain" description="BTB" evidence="2">
    <location>
        <begin position="39"/>
        <end position="104"/>
    </location>
</feature>
<dbReference type="AlphaFoldDB" id="A0A166DBA6"/>
<name>A0A166DBA6_9AGAM</name>
<organism evidence="3 4">
    <name type="scientific">Athelia psychrophila</name>
    <dbReference type="NCBI Taxonomy" id="1759441"/>
    <lineage>
        <taxon>Eukaryota</taxon>
        <taxon>Fungi</taxon>
        <taxon>Dikarya</taxon>
        <taxon>Basidiomycota</taxon>
        <taxon>Agaricomycotina</taxon>
        <taxon>Agaricomycetes</taxon>
        <taxon>Agaricomycetidae</taxon>
        <taxon>Atheliales</taxon>
        <taxon>Atheliaceae</taxon>
        <taxon>Athelia</taxon>
    </lineage>
</organism>
<proteinExistence type="predicted"/>
<protein>
    <recommendedName>
        <fullName evidence="2">BTB domain-containing protein</fullName>
    </recommendedName>
</protein>
<keyword evidence="4" id="KW-1185">Reference proteome</keyword>
<dbReference type="PROSITE" id="PS50097">
    <property type="entry name" value="BTB"/>
    <property type="match status" value="1"/>
</dbReference>
<dbReference type="InterPro" id="IPR011333">
    <property type="entry name" value="SKP1/BTB/POZ_sf"/>
</dbReference>